<dbReference type="Pfam" id="PF02397">
    <property type="entry name" value="Bac_transf"/>
    <property type="match status" value="1"/>
</dbReference>
<reference evidence="4 5" key="1">
    <citation type="submission" date="2018-10" db="EMBL/GenBank/DDBJ databases">
        <title>Kocuria tytouropygialis sp. nov., isolated from the uropygial gland of an American barn owl (Tyto furcata).</title>
        <authorList>
            <person name="Braun M.S."/>
            <person name="Wang E."/>
            <person name="Zimmermann S."/>
            <person name="Wagner H."/>
            <person name="Wink M."/>
        </authorList>
    </citation>
    <scope>NUCLEOTIDE SEQUENCE [LARGE SCALE GENOMIC DNA]</scope>
    <source>
        <strain evidence="4 5">442</strain>
    </source>
</reference>
<organism evidence="4 5">
    <name type="scientific">Kocuria tytonis</name>
    <dbReference type="NCBI Taxonomy" id="2054280"/>
    <lineage>
        <taxon>Bacteria</taxon>
        <taxon>Bacillati</taxon>
        <taxon>Actinomycetota</taxon>
        <taxon>Actinomycetes</taxon>
        <taxon>Micrococcales</taxon>
        <taxon>Micrococcaceae</taxon>
        <taxon>Kocuria</taxon>
    </lineage>
</organism>
<evidence type="ECO:0000313" key="4">
    <source>
        <dbReference type="EMBL" id="RKQ34184.1"/>
    </source>
</evidence>
<keyword evidence="2" id="KW-0812">Transmembrane</keyword>
<name>A0A495A776_9MICC</name>
<evidence type="ECO:0000259" key="3">
    <source>
        <dbReference type="Pfam" id="PF02397"/>
    </source>
</evidence>
<comment type="caution">
    <text evidence="4">The sequence shown here is derived from an EMBL/GenBank/DDBJ whole genome shotgun (WGS) entry which is preliminary data.</text>
</comment>
<dbReference type="PANTHER" id="PTHR30576:SF0">
    <property type="entry name" value="UNDECAPRENYL-PHOSPHATE N-ACETYLGALACTOSAMINYL 1-PHOSPHATE TRANSFERASE-RELATED"/>
    <property type="match status" value="1"/>
</dbReference>
<keyword evidence="2" id="KW-0472">Membrane</keyword>
<keyword evidence="2" id="KW-1133">Transmembrane helix</keyword>
<evidence type="ECO:0000256" key="1">
    <source>
        <dbReference type="ARBA" id="ARBA00006464"/>
    </source>
</evidence>
<dbReference type="GO" id="GO:0016780">
    <property type="term" value="F:phosphotransferase activity, for other substituted phosphate groups"/>
    <property type="evidence" value="ECO:0007669"/>
    <property type="project" value="TreeGrafter"/>
</dbReference>
<dbReference type="InterPro" id="IPR003362">
    <property type="entry name" value="Bact_transf"/>
</dbReference>
<accession>A0A495A776</accession>
<keyword evidence="5" id="KW-1185">Reference proteome</keyword>
<dbReference type="AlphaFoldDB" id="A0A495A776"/>
<dbReference type="PANTHER" id="PTHR30576">
    <property type="entry name" value="COLANIC BIOSYNTHESIS UDP-GLUCOSE LIPID CARRIER TRANSFERASE"/>
    <property type="match status" value="1"/>
</dbReference>
<proteinExistence type="inferred from homology"/>
<evidence type="ECO:0000313" key="5">
    <source>
        <dbReference type="Proteomes" id="UP000249516"/>
    </source>
</evidence>
<comment type="similarity">
    <text evidence="1">Belongs to the bacterial sugar transferase family.</text>
</comment>
<protein>
    <recommendedName>
        <fullName evidence="3">Bacterial sugar transferase domain-containing protein</fullName>
    </recommendedName>
</protein>
<sequence length="82" mass="8921">MPLMTVGILQSAGFKCVRKCAFDIVVASFGLLAALFMLSVAVLAIRIQDGGPVRHRQEHTGIDGVVFTLYKLRSMRVGAQEN</sequence>
<dbReference type="Proteomes" id="UP000249516">
    <property type="component" value="Unassembled WGS sequence"/>
</dbReference>
<feature type="domain" description="Bacterial sugar transferase" evidence="3">
    <location>
        <begin position="19"/>
        <end position="81"/>
    </location>
</feature>
<gene>
    <name evidence="4" type="ORF">C1C97_010125</name>
</gene>
<feature type="transmembrane region" description="Helical" evidence="2">
    <location>
        <begin position="24"/>
        <end position="47"/>
    </location>
</feature>
<dbReference type="EMBL" id="PNJG02000003">
    <property type="protein sequence ID" value="RKQ34184.1"/>
    <property type="molecule type" value="Genomic_DNA"/>
</dbReference>
<evidence type="ECO:0000256" key="2">
    <source>
        <dbReference type="SAM" id="Phobius"/>
    </source>
</evidence>